<evidence type="ECO:0000313" key="2">
    <source>
        <dbReference type="EMBL" id="MFD2694006.1"/>
    </source>
</evidence>
<evidence type="ECO:0000256" key="1">
    <source>
        <dbReference type="SAM" id="Phobius"/>
    </source>
</evidence>
<keyword evidence="3" id="KW-1185">Reference proteome</keyword>
<reference evidence="3" key="1">
    <citation type="journal article" date="2019" name="Int. J. Syst. Evol. Microbiol.">
        <title>The Global Catalogue of Microorganisms (GCM) 10K type strain sequencing project: providing services to taxonomists for standard genome sequencing and annotation.</title>
        <authorList>
            <consortium name="The Broad Institute Genomics Platform"/>
            <consortium name="The Broad Institute Genome Sequencing Center for Infectious Disease"/>
            <person name="Wu L."/>
            <person name="Ma J."/>
        </authorList>
    </citation>
    <scope>NUCLEOTIDE SEQUENCE [LARGE SCALE GENOMIC DNA]</scope>
    <source>
        <strain evidence="3">TISTR 2466</strain>
    </source>
</reference>
<gene>
    <name evidence="2" type="ORF">ACFSUE_10255</name>
</gene>
<keyword evidence="1" id="KW-1133">Transmembrane helix</keyword>
<comment type="caution">
    <text evidence="2">The sequence shown here is derived from an EMBL/GenBank/DDBJ whole genome shotgun (WGS) entry which is preliminary data.</text>
</comment>
<evidence type="ECO:0000313" key="3">
    <source>
        <dbReference type="Proteomes" id="UP001597399"/>
    </source>
</evidence>
<proteinExistence type="predicted"/>
<keyword evidence="1" id="KW-0472">Membrane</keyword>
<feature type="transmembrane region" description="Helical" evidence="1">
    <location>
        <begin position="96"/>
        <end position="115"/>
    </location>
</feature>
<protein>
    <recommendedName>
        <fullName evidence="4">DUF4231 domain-containing protein</fullName>
    </recommendedName>
</protein>
<sequence length="154" mass="17913">MRGDRYLGKKEEVKAVNQLVAHYTKKIEILTSDYLLPLMERTEALLHVPKPESILKKGKIFQLAKLLVAAVMLSCGLFGGILFSDDLGSILELLDIALTCVLILWILEEWMYCFADQNRRRLIRQLNPERNDKVPLSGKYWQYTFVKWVSKLER</sequence>
<dbReference type="RefSeq" id="WP_253063356.1">
    <property type="nucleotide sequence ID" value="NZ_JAMXWM010000020.1"/>
</dbReference>
<evidence type="ECO:0008006" key="4">
    <source>
        <dbReference type="Google" id="ProtNLM"/>
    </source>
</evidence>
<feature type="transmembrane region" description="Helical" evidence="1">
    <location>
        <begin position="63"/>
        <end position="84"/>
    </location>
</feature>
<accession>A0ABW5S351</accession>
<dbReference type="EMBL" id="JBHUMQ010000024">
    <property type="protein sequence ID" value="MFD2694006.1"/>
    <property type="molecule type" value="Genomic_DNA"/>
</dbReference>
<organism evidence="2 3">
    <name type="scientific">Sporolactobacillus shoreicorticis</name>
    <dbReference type="NCBI Taxonomy" id="1923877"/>
    <lineage>
        <taxon>Bacteria</taxon>
        <taxon>Bacillati</taxon>
        <taxon>Bacillota</taxon>
        <taxon>Bacilli</taxon>
        <taxon>Bacillales</taxon>
        <taxon>Sporolactobacillaceae</taxon>
        <taxon>Sporolactobacillus</taxon>
    </lineage>
</organism>
<name>A0ABW5S351_9BACL</name>
<dbReference type="Proteomes" id="UP001597399">
    <property type="component" value="Unassembled WGS sequence"/>
</dbReference>
<keyword evidence="1" id="KW-0812">Transmembrane</keyword>